<protein>
    <submittedName>
        <fullName evidence="7">UPF0506 domain-containing protein</fullName>
    </submittedName>
</protein>
<evidence type="ECO:0000256" key="4">
    <source>
        <dbReference type="ARBA" id="ARBA00022854"/>
    </source>
</evidence>
<dbReference type="WBParaSite" id="MCU_014710-RA">
    <property type="protein sequence ID" value="MCU_014710-RA"/>
    <property type="gene ID" value="MCU_014710"/>
</dbReference>
<keyword evidence="3" id="KW-0732">Signal</keyword>
<dbReference type="Pfam" id="PF11703">
    <property type="entry name" value="UPF0506"/>
    <property type="match status" value="1"/>
</dbReference>
<dbReference type="GO" id="GO:0005576">
    <property type="term" value="C:extracellular region"/>
    <property type="evidence" value="ECO:0007669"/>
    <property type="project" value="UniProtKB-SubCell"/>
</dbReference>
<comment type="subcellular location">
    <subcellularLocation>
        <location evidence="1">Secreted</location>
    </subcellularLocation>
</comment>
<accession>A0A5K3G7X5</accession>
<proteinExistence type="predicted"/>
<keyword evidence="5" id="KW-1015">Disulfide bond</keyword>
<evidence type="ECO:0000256" key="2">
    <source>
        <dbReference type="ARBA" id="ARBA00022525"/>
    </source>
</evidence>
<sequence length="71" mass="7739">IAFASAKKSCRGEGESCSKTAFSRCCDPLTCQLKGFARGKCVKCLAGRSFCLKNSECCSKKCHWYRVCADA</sequence>
<evidence type="ECO:0000259" key="6">
    <source>
        <dbReference type="Pfam" id="PF11703"/>
    </source>
</evidence>
<feature type="domain" description="UPF0506" evidence="6">
    <location>
        <begin position="10"/>
        <end position="66"/>
    </location>
</feature>
<evidence type="ECO:0000256" key="1">
    <source>
        <dbReference type="ARBA" id="ARBA00004613"/>
    </source>
</evidence>
<keyword evidence="4" id="KW-0960">Knottin</keyword>
<evidence type="ECO:0000313" key="7">
    <source>
        <dbReference type="WBParaSite" id="MCU_014710-RA"/>
    </source>
</evidence>
<organism evidence="7">
    <name type="scientific">Mesocestoides corti</name>
    <name type="common">Flatworm</name>
    <dbReference type="NCBI Taxonomy" id="53468"/>
    <lineage>
        <taxon>Eukaryota</taxon>
        <taxon>Metazoa</taxon>
        <taxon>Spiralia</taxon>
        <taxon>Lophotrochozoa</taxon>
        <taxon>Platyhelminthes</taxon>
        <taxon>Cestoda</taxon>
        <taxon>Eucestoda</taxon>
        <taxon>Cyclophyllidea</taxon>
        <taxon>Mesocestoididae</taxon>
        <taxon>Mesocestoides</taxon>
    </lineage>
</organism>
<dbReference type="AlphaFoldDB" id="A0A5K3G7X5"/>
<dbReference type="InterPro" id="IPR021712">
    <property type="entry name" value="UPF0506"/>
</dbReference>
<name>A0A5K3G7X5_MESCO</name>
<reference evidence="7" key="1">
    <citation type="submission" date="2019-11" db="UniProtKB">
        <authorList>
            <consortium name="WormBaseParasite"/>
        </authorList>
    </citation>
    <scope>IDENTIFICATION</scope>
</reference>
<evidence type="ECO:0000256" key="3">
    <source>
        <dbReference type="ARBA" id="ARBA00022729"/>
    </source>
</evidence>
<keyword evidence="2" id="KW-0964">Secreted</keyword>
<evidence type="ECO:0000256" key="5">
    <source>
        <dbReference type="ARBA" id="ARBA00023157"/>
    </source>
</evidence>